<keyword evidence="3" id="KW-1185">Reference proteome</keyword>
<dbReference type="EMBL" id="CP018867">
    <property type="protein sequence ID" value="AUI71034.1"/>
    <property type="molecule type" value="Genomic_DNA"/>
</dbReference>
<dbReference type="STRING" id="1423720.FC67_GL001661"/>
<reference evidence="2 3" key="1">
    <citation type="submission" date="2016-12" db="EMBL/GenBank/DDBJ databases">
        <title>The whole genome sequencing and assembly of Lactobacillus alimentarius DSM 20249T strain.</title>
        <authorList>
            <person name="Lee Y.-J."/>
            <person name="Yi H."/>
            <person name="Bahn Y.-S."/>
            <person name="Kim J.F."/>
            <person name="Lee D.-W."/>
        </authorList>
    </citation>
    <scope>NUCLEOTIDE SEQUENCE [LARGE SCALE GENOMIC DNA]</scope>
    <source>
        <strain evidence="2 3">DSM 20249</strain>
    </source>
</reference>
<proteinExistence type="predicted"/>
<dbReference type="Proteomes" id="UP000234653">
    <property type="component" value="Chromosome"/>
</dbReference>
<evidence type="ECO:0000259" key="1">
    <source>
        <dbReference type="Pfam" id="PF13349"/>
    </source>
</evidence>
<dbReference type="InterPro" id="IPR047928">
    <property type="entry name" value="Perm_prefix_1"/>
</dbReference>
<evidence type="ECO:0000313" key="2">
    <source>
        <dbReference type="EMBL" id="AUI71034.1"/>
    </source>
</evidence>
<feature type="domain" description="DUF4097" evidence="1">
    <location>
        <begin position="189"/>
        <end position="449"/>
    </location>
</feature>
<dbReference type="AlphaFoldDB" id="A0A2K9HEP1"/>
<gene>
    <name evidence="2" type="ORF">LA20249_01935</name>
</gene>
<dbReference type="KEGG" id="lali:LA20249_01935"/>
<dbReference type="InterPro" id="IPR025164">
    <property type="entry name" value="Toastrack_DUF4097"/>
</dbReference>
<name>A0A2K9HEP1_9LACO</name>
<dbReference type="NCBIfam" id="NF038403">
    <property type="entry name" value="perm_prefix_1"/>
    <property type="match status" value="1"/>
</dbReference>
<accession>A0A2K9HEP1</accession>
<dbReference type="OrthoDB" id="2240353at2"/>
<evidence type="ECO:0000313" key="3">
    <source>
        <dbReference type="Proteomes" id="UP000234653"/>
    </source>
</evidence>
<protein>
    <recommendedName>
        <fullName evidence="1">DUF4097 domain-containing protein</fullName>
    </recommendedName>
</protein>
<sequence>MIMNEELNELVDKKLDKIFADYSQTKDLNDLHEELAADLLAAAKDNLIEDVTPKEAVDQAFEDFGDIDEVIDSVLNENNSKESDHYHKTLHEHNFDVDTNGVRLDDGKLLNIDEDGITVNGGKTIRINDEGIKVGNMTIDENGVSFGKKSKHSTHKFHAQFNKDNYDTEVNVESLPLIDESEFEFAGLQNIIISYKSASLKVLATDGDKIKIREYMSRSNPNYQVKTDLNGDTLKITQGDVPRFLSLKLKVQILIPKQFSGLLDVYNHSGKIQVRDLNNLQQGIVKTQSGIIYGNNLKGNEITASAGSGNVTLENICSNDQLVIKTNSGVVNLDSINSVKYQIEAKSGTIKALDLSGAGVIGAKSGTIKIIYKKVTGDITVDSGSGTIKLEMPKEDSYTFDLEATSGVVKMKRNAQLKHDIFNLKEGQVGNNPQYNLKARAKSGTIKVE</sequence>
<dbReference type="Pfam" id="PF13349">
    <property type="entry name" value="DUF4097"/>
    <property type="match status" value="1"/>
</dbReference>
<organism evidence="2 3">
    <name type="scientific">Companilactobacillus alimentarius DSM 20249</name>
    <dbReference type="NCBI Taxonomy" id="1423720"/>
    <lineage>
        <taxon>Bacteria</taxon>
        <taxon>Bacillati</taxon>
        <taxon>Bacillota</taxon>
        <taxon>Bacilli</taxon>
        <taxon>Lactobacillales</taxon>
        <taxon>Lactobacillaceae</taxon>
        <taxon>Companilactobacillus</taxon>
    </lineage>
</organism>